<dbReference type="GO" id="GO:0006281">
    <property type="term" value="P:DNA repair"/>
    <property type="evidence" value="ECO:0007669"/>
    <property type="project" value="InterPro"/>
</dbReference>
<feature type="chain" id="PRO_5038839594" evidence="1">
    <location>
        <begin position="18"/>
        <end position="167"/>
    </location>
</feature>
<dbReference type="Proteomes" id="UP000199208">
    <property type="component" value="Unassembled WGS sequence"/>
</dbReference>
<proteinExistence type="predicted"/>
<dbReference type="GO" id="GO:0015627">
    <property type="term" value="C:type II protein secretion system complex"/>
    <property type="evidence" value="ECO:0007669"/>
    <property type="project" value="TreeGrafter"/>
</dbReference>
<name>A0A1G5RV34_9FIRM</name>
<sequence>MKPFSGLFLLAVIAVPAAVYQIQEVNTFQLQTALEKDPVLVSQNNKSFRFEDEEIKSPSPDLSQDQVLAGKLTQTSMDQDFKREKAVVRGLVDQNGTKGERLTPLQQINLMKASDWMEVKGIGEVTSQRIVHLREEKGGFDSLENLLEVKGIGPAKYDAILAWLKIE</sequence>
<evidence type="ECO:0000256" key="1">
    <source>
        <dbReference type="SAM" id="SignalP"/>
    </source>
</evidence>
<dbReference type="STRING" id="1120920.SAMN03080599_00635"/>
<dbReference type="Gene3D" id="1.10.150.280">
    <property type="entry name" value="AF1531-like domain"/>
    <property type="match status" value="1"/>
</dbReference>
<dbReference type="InterPro" id="IPR051675">
    <property type="entry name" value="Endo/Exo/Phosphatase_dom_1"/>
</dbReference>
<dbReference type="OrthoDB" id="9790239at2"/>
<dbReference type="RefSeq" id="WP_092589425.1">
    <property type="nucleotide sequence ID" value="NZ_FMWL01000002.1"/>
</dbReference>
<gene>
    <name evidence="3" type="ORF">SAMN03080599_00635</name>
</gene>
<dbReference type="InterPro" id="IPR003583">
    <property type="entry name" value="Hlx-hairpin-Hlx_DNA-bd_motif"/>
</dbReference>
<protein>
    <submittedName>
        <fullName evidence="3">Helix-hairpin-helix motif-containing protein</fullName>
    </submittedName>
</protein>
<dbReference type="InterPro" id="IPR010994">
    <property type="entry name" value="RuvA_2-like"/>
</dbReference>
<keyword evidence="1" id="KW-0732">Signal</keyword>
<dbReference type="PANTHER" id="PTHR21180:SF32">
    <property type="entry name" value="ENDONUCLEASE_EXONUCLEASE_PHOSPHATASE FAMILY DOMAIN-CONTAINING PROTEIN 1"/>
    <property type="match status" value="1"/>
</dbReference>
<evidence type="ECO:0000313" key="4">
    <source>
        <dbReference type="Proteomes" id="UP000199208"/>
    </source>
</evidence>
<dbReference type="EMBL" id="FMWL01000002">
    <property type="protein sequence ID" value="SCZ77189.1"/>
    <property type="molecule type" value="Genomic_DNA"/>
</dbReference>
<dbReference type="AlphaFoldDB" id="A0A1G5RV34"/>
<evidence type="ECO:0000313" key="3">
    <source>
        <dbReference type="EMBL" id="SCZ77189.1"/>
    </source>
</evidence>
<keyword evidence="4" id="KW-1185">Reference proteome</keyword>
<dbReference type="SMART" id="SM00278">
    <property type="entry name" value="HhH1"/>
    <property type="match status" value="2"/>
</dbReference>
<evidence type="ECO:0000259" key="2">
    <source>
        <dbReference type="SMART" id="SM00278"/>
    </source>
</evidence>
<dbReference type="PANTHER" id="PTHR21180">
    <property type="entry name" value="ENDONUCLEASE/EXONUCLEASE/PHOSPHATASE FAMILY DOMAIN-CONTAINING PROTEIN 1"/>
    <property type="match status" value="1"/>
</dbReference>
<dbReference type="Pfam" id="PF12836">
    <property type="entry name" value="HHH_3"/>
    <property type="match status" value="1"/>
</dbReference>
<dbReference type="SUPFAM" id="SSF47781">
    <property type="entry name" value="RuvA domain 2-like"/>
    <property type="match status" value="1"/>
</dbReference>
<reference evidence="3 4" key="1">
    <citation type="submission" date="2016-10" db="EMBL/GenBank/DDBJ databases">
        <authorList>
            <person name="de Groot N.N."/>
        </authorList>
    </citation>
    <scope>NUCLEOTIDE SEQUENCE [LARGE SCALE GENOMIC DNA]</scope>
    <source>
        <strain evidence="3 4">DSM 2784</strain>
    </source>
</reference>
<feature type="domain" description="Helix-hairpin-helix DNA-binding motif class 1" evidence="2">
    <location>
        <begin position="144"/>
        <end position="163"/>
    </location>
</feature>
<feature type="signal peptide" evidence="1">
    <location>
        <begin position="1"/>
        <end position="17"/>
    </location>
</feature>
<dbReference type="GO" id="GO:0015628">
    <property type="term" value="P:protein secretion by the type II secretion system"/>
    <property type="evidence" value="ECO:0007669"/>
    <property type="project" value="TreeGrafter"/>
</dbReference>
<feature type="domain" description="Helix-hairpin-helix DNA-binding motif class 1" evidence="2">
    <location>
        <begin position="114"/>
        <end position="133"/>
    </location>
</feature>
<accession>A0A1G5RV34</accession>
<dbReference type="GO" id="GO:0003677">
    <property type="term" value="F:DNA binding"/>
    <property type="evidence" value="ECO:0007669"/>
    <property type="project" value="InterPro"/>
</dbReference>
<organism evidence="3 4">
    <name type="scientific">Acidaminobacter hydrogenoformans DSM 2784</name>
    <dbReference type="NCBI Taxonomy" id="1120920"/>
    <lineage>
        <taxon>Bacteria</taxon>
        <taxon>Bacillati</taxon>
        <taxon>Bacillota</taxon>
        <taxon>Clostridia</taxon>
        <taxon>Peptostreptococcales</taxon>
        <taxon>Acidaminobacteraceae</taxon>
        <taxon>Acidaminobacter</taxon>
    </lineage>
</organism>